<keyword evidence="8" id="KW-0560">Oxidoreductase</keyword>
<keyword evidence="7" id="KW-0274">FAD</keyword>
<dbReference type="GO" id="GO:0016020">
    <property type="term" value="C:membrane"/>
    <property type="evidence" value="ECO:0007669"/>
    <property type="project" value="InterPro"/>
</dbReference>
<reference evidence="11 12" key="1">
    <citation type="submission" date="2020-10" db="EMBL/GenBank/DDBJ databases">
        <title>Eggerthella sp. nov., isolated from human feces.</title>
        <authorList>
            <person name="Yajun G."/>
        </authorList>
    </citation>
    <scope>NUCLEOTIDE SEQUENCE [LARGE SCALE GENOMIC DNA]</scope>
    <source>
        <strain evidence="11 12">HF-1101</strain>
    </source>
</reference>
<evidence type="ECO:0000313" key="11">
    <source>
        <dbReference type="EMBL" id="QOS69808.1"/>
    </source>
</evidence>
<evidence type="ECO:0000256" key="8">
    <source>
        <dbReference type="ARBA" id="ARBA00023002"/>
    </source>
</evidence>
<dbReference type="InterPro" id="IPR007329">
    <property type="entry name" value="FMN-bd"/>
</dbReference>
<dbReference type="InterPro" id="IPR006311">
    <property type="entry name" value="TAT_signal"/>
</dbReference>
<dbReference type="PANTHER" id="PTHR43400:SF7">
    <property type="entry name" value="FAD-DEPENDENT OXIDOREDUCTASE 2 FAD BINDING DOMAIN-CONTAINING PROTEIN"/>
    <property type="match status" value="1"/>
</dbReference>
<feature type="domain" description="FMN-binding" evidence="10">
    <location>
        <begin position="67"/>
        <end position="141"/>
    </location>
</feature>
<dbReference type="AlphaFoldDB" id="A0A6L7IQE2"/>
<dbReference type="Pfam" id="PF00890">
    <property type="entry name" value="FAD_binding_2"/>
    <property type="match status" value="1"/>
</dbReference>
<dbReference type="GO" id="GO:0010181">
    <property type="term" value="F:FMN binding"/>
    <property type="evidence" value="ECO:0007669"/>
    <property type="project" value="InterPro"/>
</dbReference>
<protein>
    <recommendedName>
        <fullName evidence="5">Urocanate reductase</fullName>
        <ecNumber evidence="4">1.3.99.33</ecNumber>
    </recommendedName>
</protein>
<evidence type="ECO:0000313" key="12">
    <source>
        <dbReference type="Proteomes" id="UP000478463"/>
    </source>
</evidence>
<dbReference type="RefSeq" id="WP_160941605.1">
    <property type="nucleotide sequence ID" value="NZ_CP063310.1"/>
</dbReference>
<dbReference type="EC" id="1.3.99.33" evidence="4"/>
<name>A0A6L7IQE2_9ACTN</name>
<organism evidence="11 12">
    <name type="scientific">Eggerthella guodeyinii</name>
    <dbReference type="NCBI Taxonomy" id="2690837"/>
    <lineage>
        <taxon>Bacteria</taxon>
        <taxon>Bacillati</taxon>
        <taxon>Actinomycetota</taxon>
        <taxon>Coriobacteriia</taxon>
        <taxon>Eggerthellales</taxon>
        <taxon>Eggerthellaceae</taxon>
        <taxon>Eggerthella</taxon>
    </lineage>
</organism>
<proteinExistence type="inferred from homology"/>
<evidence type="ECO:0000256" key="3">
    <source>
        <dbReference type="ARBA" id="ARBA00008040"/>
    </source>
</evidence>
<dbReference type="EMBL" id="CP063310">
    <property type="protein sequence ID" value="QOS69808.1"/>
    <property type="molecule type" value="Genomic_DNA"/>
</dbReference>
<dbReference type="PANTHER" id="PTHR43400">
    <property type="entry name" value="FUMARATE REDUCTASE"/>
    <property type="match status" value="1"/>
</dbReference>
<sequence length="764" mass="80322">MEESIAHEGTGSPLSRRSFLQGVVGVTGLGLLGASGMAALSGCAPEQASARGSASFDPGTYTASAAGKHGDVTVEVTFAADRIEAVEVTGHSETEDISYVPLTVLPRAIVESQSVEVDTVSGATLSSQAVLNAVSDAVKQAGASPKDLPPFDASALSQSMTPGTYEGEAYGKWKKGSIEGERFGCPADIEPVRVQVSVDASSILSVEVLSCSDTPGFFEPAVERTPKDIVEQQSLFVDTVTGATLTASAITAACAKALEQAGANTACFAKATPHVDGAEAYEADLCIVGAGTAGTTAALKAVEEGLSVVVLEKTARISGEGSCATGALAVGSRLDESVGNHVTVDEVFSNMMDYYYWRTDASLTYNVLSHSGEMIDWLQDHWEQTGQKGFSAPKATEGTSIAHDYGKGREKFQVLWDTFIIPGGATLLMSTRADALVVEDGAVAGVTATRQDGTAVSVKAKTVLVCTGGFGGNAAMQRDILGSSDFYLNGVASNTGDGISMCRKEGATLSSDVSPHLAEFCSNDVLDFYAGYMKFLNQTGFLMLDPSGNRYMDESFCITHALARGASGMRRVGSSYIVFTQADFDKLLTSGVHEILGEDIIAEYKMRERILVPSYHTLQAEMDAALAHGQAWKADTLEELGELAGFDADTYARSLADYQAVVASGEDALFGKRAELLHPLEEGPFYAVRVVSPIDGTYNGIKVNERMQALDEANAPSPRGLFVAGQDSGGYFSYPYTDYVGATCGYALTTGMMAVGSIKEYLGK</sequence>
<dbReference type="Gene3D" id="3.90.700.10">
    <property type="entry name" value="Succinate dehydrogenase/fumarate reductase flavoprotein, catalytic domain"/>
    <property type="match status" value="1"/>
</dbReference>
<comment type="cofactor">
    <cofactor evidence="2">
        <name>FAD</name>
        <dbReference type="ChEBI" id="CHEBI:57692"/>
    </cofactor>
</comment>
<comment type="cofactor">
    <cofactor evidence="1">
        <name>FMN</name>
        <dbReference type="ChEBI" id="CHEBI:58210"/>
    </cofactor>
</comment>
<feature type="domain" description="FMN-binding" evidence="10">
    <location>
        <begin position="171"/>
        <end position="261"/>
    </location>
</feature>
<dbReference type="Proteomes" id="UP000478463">
    <property type="component" value="Chromosome"/>
</dbReference>
<evidence type="ECO:0000256" key="1">
    <source>
        <dbReference type="ARBA" id="ARBA00001917"/>
    </source>
</evidence>
<evidence type="ECO:0000256" key="9">
    <source>
        <dbReference type="ARBA" id="ARBA00049922"/>
    </source>
</evidence>
<dbReference type="SUPFAM" id="SSF56425">
    <property type="entry name" value="Succinate dehydrogenase/fumarate reductase flavoprotein, catalytic domain"/>
    <property type="match status" value="1"/>
</dbReference>
<dbReference type="Pfam" id="PF04205">
    <property type="entry name" value="FMN_bind"/>
    <property type="match status" value="2"/>
</dbReference>
<dbReference type="InterPro" id="IPR027477">
    <property type="entry name" value="Succ_DH/fumarate_Rdtase_cat_sf"/>
</dbReference>
<evidence type="ECO:0000256" key="5">
    <source>
        <dbReference type="ARBA" id="ARBA00015872"/>
    </source>
</evidence>
<evidence type="ECO:0000256" key="2">
    <source>
        <dbReference type="ARBA" id="ARBA00001974"/>
    </source>
</evidence>
<evidence type="ECO:0000256" key="6">
    <source>
        <dbReference type="ARBA" id="ARBA00022630"/>
    </source>
</evidence>
<keyword evidence="6" id="KW-0285">Flavoprotein</keyword>
<comment type="catalytic activity">
    <reaction evidence="9">
        <text>dihydrourocanate + A = urocanate + AH2</text>
        <dbReference type="Rhea" id="RHEA:36059"/>
        <dbReference type="ChEBI" id="CHEBI:13193"/>
        <dbReference type="ChEBI" id="CHEBI:17499"/>
        <dbReference type="ChEBI" id="CHEBI:27247"/>
        <dbReference type="ChEBI" id="CHEBI:72991"/>
        <dbReference type="EC" id="1.3.99.33"/>
    </reaction>
</comment>
<evidence type="ECO:0000259" key="10">
    <source>
        <dbReference type="SMART" id="SM00900"/>
    </source>
</evidence>
<dbReference type="SMART" id="SM00900">
    <property type="entry name" value="FMN_bind"/>
    <property type="match status" value="2"/>
</dbReference>
<gene>
    <name evidence="11" type="ORF">GS424_008215</name>
</gene>
<evidence type="ECO:0000256" key="4">
    <source>
        <dbReference type="ARBA" id="ARBA00013137"/>
    </source>
</evidence>
<dbReference type="KEGG" id="egd:GS424_008215"/>
<dbReference type="InterPro" id="IPR050315">
    <property type="entry name" value="FAD-oxidoreductase_2"/>
</dbReference>
<dbReference type="Gene3D" id="3.50.50.60">
    <property type="entry name" value="FAD/NAD(P)-binding domain"/>
    <property type="match status" value="1"/>
</dbReference>
<evidence type="ECO:0000256" key="7">
    <source>
        <dbReference type="ARBA" id="ARBA00022827"/>
    </source>
</evidence>
<dbReference type="GO" id="GO:0033765">
    <property type="term" value="F:steroid dehydrogenase activity, acting on the CH-CH group of donors"/>
    <property type="evidence" value="ECO:0007669"/>
    <property type="project" value="UniProtKB-ARBA"/>
</dbReference>
<dbReference type="InterPro" id="IPR036188">
    <property type="entry name" value="FAD/NAD-bd_sf"/>
</dbReference>
<dbReference type="SUPFAM" id="SSF51905">
    <property type="entry name" value="FAD/NAD(P)-binding domain"/>
    <property type="match status" value="1"/>
</dbReference>
<dbReference type="Gene3D" id="3.90.1010.20">
    <property type="match status" value="2"/>
</dbReference>
<dbReference type="InterPro" id="IPR003953">
    <property type="entry name" value="FAD-dep_OxRdtase_2_FAD-bd"/>
</dbReference>
<accession>A0A6L7IQE2</accession>
<dbReference type="PROSITE" id="PS51318">
    <property type="entry name" value="TAT"/>
    <property type="match status" value="1"/>
</dbReference>
<comment type="similarity">
    <text evidence="3">Belongs to the FAD-dependent oxidoreductase 2 family. FRD/SDH subfamily.</text>
</comment>